<organism evidence="2 3">
    <name type="scientific">Saccoglossus kowalevskii</name>
    <name type="common">Acorn worm</name>
    <dbReference type="NCBI Taxonomy" id="10224"/>
    <lineage>
        <taxon>Eukaryota</taxon>
        <taxon>Metazoa</taxon>
        <taxon>Hemichordata</taxon>
        <taxon>Enteropneusta</taxon>
        <taxon>Harrimaniidae</taxon>
        <taxon>Saccoglossus</taxon>
    </lineage>
</organism>
<evidence type="ECO:0000313" key="3">
    <source>
        <dbReference type="RefSeq" id="XP_002732056.1"/>
    </source>
</evidence>
<gene>
    <name evidence="3" type="primary">LOC100369709</name>
</gene>
<accession>A0ABM0GKR5</accession>
<feature type="chain" id="PRO_5046804660" evidence="1">
    <location>
        <begin position="20"/>
        <end position="223"/>
    </location>
</feature>
<dbReference type="Proteomes" id="UP000694865">
    <property type="component" value="Unplaced"/>
</dbReference>
<proteinExistence type="predicted"/>
<reference evidence="3" key="1">
    <citation type="submission" date="2025-08" db="UniProtKB">
        <authorList>
            <consortium name="RefSeq"/>
        </authorList>
    </citation>
    <scope>IDENTIFICATION</scope>
    <source>
        <tissue evidence="3">Testes</tissue>
    </source>
</reference>
<keyword evidence="2" id="KW-1185">Reference proteome</keyword>
<protein>
    <submittedName>
        <fullName evidence="3">Uncharacterized protein LOC100369709</fullName>
    </submittedName>
</protein>
<evidence type="ECO:0000256" key="1">
    <source>
        <dbReference type="SAM" id="SignalP"/>
    </source>
</evidence>
<name>A0ABM0GKR5_SACKO</name>
<feature type="signal peptide" evidence="1">
    <location>
        <begin position="1"/>
        <end position="19"/>
    </location>
</feature>
<dbReference type="GeneID" id="100369709"/>
<keyword evidence="1" id="KW-0732">Signal</keyword>
<sequence>MNIHCVVLVLVCAACFVQTRLILGKRARSDNLVSHKVGDINAFLLETGTVACPTGPGFSCEMNDNCYQSMRELCNDVSICMDEDMCSAVPPEFQEVCQSASDMTRVMVCQAADMIDWVDTRGLYPHFVDSNPETDLAVFGAVWAMGFKFCDDGRLKCPDDNCMSHAEMCDNGIDCSCGGMKGLIDMMVQETKMALEFNTGGIVERSLPQPVQKIRRFLKTITK</sequence>
<dbReference type="RefSeq" id="XP_002732056.1">
    <property type="nucleotide sequence ID" value="XM_002732010.1"/>
</dbReference>
<evidence type="ECO:0000313" key="2">
    <source>
        <dbReference type="Proteomes" id="UP000694865"/>
    </source>
</evidence>